<dbReference type="GO" id="GO:0008168">
    <property type="term" value="F:methyltransferase activity"/>
    <property type="evidence" value="ECO:0007669"/>
    <property type="project" value="UniProtKB-KW"/>
</dbReference>
<dbReference type="InterPro" id="IPR029063">
    <property type="entry name" value="SAM-dependent_MTases_sf"/>
</dbReference>
<dbReference type="Pfam" id="PF13649">
    <property type="entry name" value="Methyltransf_25"/>
    <property type="match status" value="1"/>
</dbReference>
<keyword evidence="2" id="KW-0489">Methyltransferase</keyword>
<protein>
    <submittedName>
        <fullName evidence="2">Class I SAM-dependent methyltransferase</fullName>
    </submittedName>
</protein>
<name>A0A549SUM8_METSR</name>
<proteinExistence type="predicted"/>
<dbReference type="AlphaFoldDB" id="A0A549SUM8"/>
<dbReference type="GO" id="GO:0032259">
    <property type="term" value="P:methylation"/>
    <property type="evidence" value="ECO:0007669"/>
    <property type="project" value="UniProtKB-KW"/>
</dbReference>
<sequence length="237" mass="26206">MSRPDAAFDAAAHFDEASATRYDRRIRSFCPSYDALHQMTAAWLSRLPERAEFLSAGSGTGAEILALGRRFPLWRFTAVDVSSDMTTACRNRVAAAGMAERVAYFQGRLQEFRSATSFDAASSIFVSHFIVGREEKLAYFRAISSLLKPGGSFLLADLFCDRASSEFGALLDAWLASYASHGGAAPELEKDRAHIENDIAFVSESELLELLHEAGFDAPIRFYQTFLFGGWAMTKRV</sequence>
<evidence type="ECO:0000313" key="2">
    <source>
        <dbReference type="EMBL" id="TRL33341.1"/>
    </source>
</evidence>
<dbReference type="InterPro" id="IPR050723">
    <property type="entry name" value="CFA/CMAS"/>
</dbReference>
<dbReference type="PANTHER" id="PTHR43667">
    <property type="entry name" value="CYCLOPROPANE-FATTY-ACYL-PHOSPHOLIPID SYNTHASE"/>
    <property type="match status" value="1"/>
</dbReference>
<gene>
    <name evidence="2" type="ORF">FM996_10705</name>
</gene>
<evidence type="ECO:0000313" key="3">
    <source>
        <dbReference type="Proteomes" id="UP000316781"/>
    </source>
</evidence>
<reference evidence="2 3" key="1">
    <citation type="submission" date="2019-07" db="EMBL/GenBank/DDBJ databases">
        <title>Ln-dependent methylotrophs.</title>
        <authorList>
            <person name="Tani A."/>
        </authorList>
    </citation>
    <scope>NUCLEOTIDE SEQUENCE [LARGE SCALE GENOMIC DNA]</scope>
    <source>
        <strain evidence="2 3">SM89A</strain>
    </source>
</reference>
<dbReference type="CDD" id="cd02440">
    <property type="entry name" value="AdoMet_MTases"/>
    <property type="match status" value="1"/>
</dbReference>
<organism evidence="2 3">
    <name type="scientific">Methylosinus sporium</name>
    <dbReference type="NCBI Taxonomy" id="428"/>
    <lineage>
        <taxon>Bacteria</taxon>
        <taxon>Pseudomonadati</taxon>
        <taxon>Pseudomonadota</taxon>
        <taxon>Alphaproteobacteria</taxon>
        <taxon>Hyphomicrobiales</taxon>
        <taxon>Methylocystaceae</taxon>
        <taxon>Methylosinus</taxon>
    </lineage>
</organism>
<evidence type="ECO:0000259" key="1">
    <source>
        <dbReference type="Pfam" id="PF13649"/>
    </source>
</evidence>
<dbReference type="PANTHER" id="PTHR43667:SF2">
    <property type="entry name" value="FATTY ACID C-METHYL TRANSFERASE"/>
    <property type="match status" value="1"/>
</dbReference>
<dbReference type="Proteomes" id="UP000316781">
    <property type="component" value="Unassembled WGS sequence"/>
</dbReference>
<keyword evidence="2" id="KW-0808">Transferase</keyword>
<dbReference type="RefSeq" id="WP_142862996.1">
    <property type="nucleotide sequence ID" value="NZ_VJMF01000042.1"/>
</dbReference>
<accession>A0A549SUM8</accession>
<dbReference type="Gene3D" id="3.40.50.150">
    <property type="entry name" value="Vaccinia Virus protein VP39"/>
    <property type="match status" value="1"/>
</dbReference>
<dbReference type="SUPFAM" id="SSF53335">
    <property type="entry name" value="S-adenosyl-L-methionine-dependent methyltransferases"/>
    <property type="match status" value="1"/>
</dbReference>
<feature type="domain" description="Methyltransferase" evidence="1">
    <location>
        <begin position="54"/>
        <end position="151"/>
    </location>
</feature>
<comment type="caution">
    <text evidence="2">The sequence shown here is derived from an EMBL/GenBank/DDBJ whole genome shotgun (WGS) entry which is preliminary data.</text>
</comment>
<dbReference type="EMBL" id="VJMF01000042">
    <property type="protein sequence ID" value="TRL33341.1"/>
    <property type="molecule type" value="Genomic_DNA"/>
</dbReference>
<dbReference type="InterPro" id="IPR041698">
    <property type="entry name" value="Methyltransf_25"/>
</dbReference>